<sequence>MVSRYLVDEVFRAYDSDEDGYLTKNEAIKAASEFSLDRYDTKKVIKSMDLADKNQIPIKLFTEEVKSFCVCKFKKDPFREIFRRFDQDSSGLLDFHEIKQAMGAFGIEADERRVKSFFDKVDANLDGYIDEDEYITFLANIRTRDLLTSIVK</sequence>
<dbReference type="InterPro" id="IPR011992">
    <property type="entry name" value="EF-hand-dom_pair"/>
</dbReference>
<reference evidence="4 5" key="1">
    <citation type="submission" date="2024-11" db="EMBL/GenBank/DDBJ databases">
        <title>Adaptive evolution of stress response genes in parasites aligns with host niche diversity.</title>
        <authorList>
            <person name="Hahn C."/>
            <person name="Resl P."/>
        </authorList>
    </citation>
    <scope>NUCLEOTIDE SEQUENCE [LARGE SCALE GENOMIC DNA]</scope>
    <source>
        <strain evidence="4">EGGRZ-B1_66</strain>
        <tissue evidence="4">Body</tissue>
    </source>
</reference>
<dbReference type="PROSITE" id="PS50222">
    <property type="entry name" value="EF_HAND_2"/>
    <property type="match status" value="3"/>
</dbReference>
<dbReference type="Proteomes" id="UP001626550">
    <property type="component" value="Unassembled WGS sequence"/>
</dbReference>
<proteinExistence type="predicted"/>
<feature type="domain" description="EF-hand" evidence="3">
    <location>
        <begin position="73"/>
        <end position="108"/>
    </location>
</feature>
<dbReference type="EMBL" id="JBJKFK010003720">
    <property type="protein sequence ID" value="KAL3309621.1"/>
    <property type="molecule type" value="Genomic_DNA"/>
</dbReference>
<gene>
    <name evidence="4" type="ORF">Ciccas_011832</name>
</gene>
<evidence type="ECO:0000256" key="2">
    <source>
        <dbReference type="ARBA" id="ARBA00022837"/>
    </source>
</evidence>
<feature type="domain" description="EF-hand" evidence="3">
    <location>
        <begin position="7"/>
        <end position="37"/>
    </location>
</feature>
<dbReference type="SMART" id="SM00054">
    <property type="entry name" value="EFh"/>
    <property type="match status" value="3"/>
</dbReference>
<organism evidence="4 5">
    <name type="scientific">Cichlidogyrus casuarinus</name>
    <dbReference type="NCBI Taxonomy" id="1844966"/>
    <lineage>
        <taxon>Eukaryota</taxon>
        <taxon>Metazoa</taxon>
        <taxon>Spiralia</taxon>
        <taxon>Lophotrochozoa</taxon>
        <taxon>Platyhelminthes</taxon>
        <taxon>Monogenea</taxon>
        <taxon>Monopisthocotylea</taxon>
        <taxon>Dactylogyridea</taxon>
        <taxon>Ancyrocephalidae</taxon>
        <taxon>Cichlidogyrus</taxon>
    </lineage>
</organism>
<keyword evidence="2" id="KW-0106">Calcium</keyword>
<dbReference type="Gene3D" id="1.10.238.10">
    <property type="entry name" value="EF-hand"/>
    <property type="match status" value="2"/>
</dbReference>
<keyword evidence="5" id="KW-1185">Reference proteome</keyword>
<dbReference type="InterPro" id="IPR050145">
    <property type="entry name" value="Centrin_CML-like"/>
</dbReference>
<dbReference type="PANTHER" id="PTHR23050">
    <property type="entry name" value="CALCIUM BINDING PROTEIN"/>
    <property type="match status" value="1"/>
</dbReference>
<evidence type="ECO:0000259" key="3">
    <source>
        <dbReference type="PROSITE" id="PS50222"/>
    </source>
</evidence>
<evidence type="ECO:0000256" key="1">
    <source>
        <dbReference type="ARBA" id="ARBA00022737"/>
    </source>
</evidence>
<dbReference type="Pfam" id="PF13499">
    <property type="entry name" value="EF-hand_7"/>
    <property type="match status" value="1"/>
</dbReference>
<feature type="domain" description="EF-hand" evidence="3">
    <location>
        <begin position="109"/>
        <end position="144"/>
    </location>
</feature>
<dbReference type="PROSITE" id="PS00018">
    <property type="entry name" value="EF_HAND_1"/>
    <property type="match status" value="1"/>
</dbReference>
<accession>A0ABD2PV08</accession>
<comment type="caution">
    <text evidence="4">The sequence shown here is derived from an EMBL/GenBank/DDBJ whole genome shotgun (WGS) entry which is preliminary data.</text>
</comment>
<name>A0ABD2PV08_9PLAT</name>
<dbReference type="AlphaFoldDB" id="A0ABD2PV08"/>
<dbReference type="CDD" id="cd00051">
    <property type="entry name" value="EFh"/>
    <property type="match status" value="1"/>
</dbReference>
<evidence type="ECO:0000313" key="5">
    <source>
        <dbReference type="Proteomes" id="UP001626550"/>
    </source>
</evidence>
<dbReference type="Pfam" id="PF13202">
    <property type="entry name" value="EF-hand_5"/>
    <property type="match status" value="1"/>
</dbReference>
<dbReference type="InterPro" id="IPR002048">
    <property type="entry name" value="EF_hand_dom"/>
</dbReference>
<dbReference type="InterPro" id="IPR018247">
    <property type="entry name" value="EF_Hand_1_Ca_BS"/>
</dbReference>
<protein>
    <recommendedName>
        <fullName evidence="3">EF-hand domain-containing protein</fullName>
    </recommendedName>
</protein>
<dbReference type="SUPFAM" id="SSF47473">
    <property type="entry name" value="EF-hand"/>
    <property type="match status" value="1"/>
</dbReference>
<keyword evidence="1" id="KW-0677">Repeat</keyword>
<evidence type="ECO:0000313" key="4">
    <source>
        <dbReference type="EMBL" id="KAL3309621.1"/>
    </source>
</evidence>